<evidence type="ECO:0000256" key="12">
    <source>
        <dbReference type="ARBA" id="ARBA00031051"/>
    </source>
</evidence>
<comment type="cofactor">
    <cofactor evidence="2 13 14">
        <name>Mg(2+)</name>
        <dbReference type="ChEBI" id="CHEBI:18420"/>
    </cofactor>
</comment>
<organism evidence="15 16">
    <name type="scientific">Gallaecimonas xiamenensis 3-C-1</name>
    <dbReference type="NCBI Taxonomy" id="745411"/>
    <lineage>
        <taxon>Bacteria</taxon>
        <taxon>Pseudomonadati</taxon>
        <taxon>Pseudomonadota</taxon>
        <taxon>Gammaproteobacteria</taxon>
        <taxon>Enterobacterales</taxon>
        <taxon>Gallaecimonadaceae</taxon>
        <taxon>Gallaecimonas</taxon>
    </lineage>
</organism>
<keyword evidence="16" id="KW-1185">Reference proteome</keyword>
<dbReference type="AlphaFoldDB" id="K2K1V9"/>
<evidence type="ECO:0000256" key="1">
    <source>
        <dbReference type="ARBA" id="ARBA00000898"/>
    </source>
</evidence>
<gene>
    <name evidence="15" type="ORF">B3C1_12654</name>
</gene>
<comment type="pathway">
    <text evidence="4 13">Carbohydrate biosynthesis; 3-deoxy-D-manno-octulosonate biosynthesis; 3-deoxy-D-manno-octulosonate from D-ribulose 5-phosphate: step 3/3.</text>
</comment>
<dbReference type="InterPro" id="IPR010023">
    <property type="entry name" value="KdsC_fam"/>
</dbReference>
<evidence type="ECO:0000256" key="6">
    <source>
        <dbReference type="ARBA" id="ARBA00011881"/>
    </source>
</evidence>
<dbReference type="GO" id="GO:0019143">
    <property type="term" value="F:3-deoxy-manno-octulosonate-8-phosphatase activity"/>
    <property type="evidence" value="ECO:0007669"/>
    <property type="project" value="UniProtKB-UniRule"/>
</dbReference>
<evidence type="ECO:0000256" key="11">
    <source>
        <dbReference type="ARBA" id="ARBA00022842"/>
    </source>
</evidence>
<evidence type="ECO:0000256" key="10">
    <source>
        <dbReference type="ARBA" id="ARBA00022801"/>
    </source>
</evidence>
<dbReference type="PANTHER" id="PTHR21485:SF3">
    <property type="entry name" value="N-ACYLNEURAMINATE CYTIDYLYLTRANSFERASE"/>
    <property type="match status" value="1"/>
</dbReference>
<dbReference type="EC" id="3.1.3.45" evidence="7 13"/>
<dbReference type="PATRIC" id="fig|745411.4.peg.2489"/>
<reference evidence="15 16" key="1">
    <citation type="journal article" date="2012" name="J. Bacteriol.">
        <title>Genome Sequence of Gallaecimonas xiamenensis Type Strain 3-C-1.</title>
        <authorList>
            <person name="Lai Q."/>
            <person name="Wang L."/>
            <person name="Wang W."/>
            <person name="Shao Z."/>
        </authorList>
    </citation>
    <scope>NUCLEOTIDE SEQUENCE [LARGE SCALE GENOMIC DNA]</scope>
    <source>
        <strain evidence="15 16">3-C-1</strain>
    </source>
</reference>
<dbReference type="FunFam" id="3.40.50.1000:FF:000029">
    <property type="entry name" value="3-deoxy-D-manno-octulosonate 8-phosphate phosphatase KdsC"/>
    <property type="match status" value="1"/>
</dbReference>
<dbReference type="GO" id="GO:0008781">
    <property type="term" value="F:N-acylneuraminate cytidylyltransferase activity"/>
    <property type="evidence" value="ECO:0007669"/>
    <property type="project" value="TreeGrafter"/>
</dbReference>
<comment type="function">
    <text evidence="13">Catalyzes the hydrolysis of 3-deoxy-D-manno-octulosonate 8-phosphate (KDO 8-P) to 3-deoxy-D-manno-octulosonate (KDO) and inorganic phosphate.</text>
</comment>
<dbReference type="SFLD" id="SFLDS00003">
    <property type="entry name" value="Haloacid_Dehalogenase"/>
    <property type="match status" value="1"/>
</dbReference>
<feature type="binding site" evidence="14">
    <location>
        <position position="119"/>
    </location>
    <ligand>
        <name>Mg(2+)</name>
        <dbReference type="ChEBI" id="CHEBI:18420"/>
    </ligand>
</feature>
<feature type="binding site" evidence="14">
    <location>
        <position position="26"/>
    </location>
    <ligand>
        <name>Mg(2+)</name>
        <dbReference type="ChEBI" id="CHEBI:18420"/>
    </ligand>
</feature>
<dbReference type="RefSeq" id="WP_008485266.1">
    <property type="nucleotide sequence ID" value="NZ_AMRI01000017.1"/>
</dbReference>
<dbReference type="Gene3D" id="3.40.50.1000">
    <property type="entry name" value="HAD superfamily/HAD-like"/>
    <property type="match status" value="1"/>
</dbReference>
<evidence type="ECO:0000256" key="3">
    <source>
        <dbReference type="ARBA" id="ARBA00004756"/>
    </source>
</evidence>
<dbReference type="NCBIfam" id="NF007019">
    <property type="entry name" value="PRK09484.1"/>
    <property type="match status" value="1"/>
</dbReference>
<keyword evidence="13" id="KW-0448">Lipopolysaccharide biosynthesis</keyword>
<dbReference type="PANTHER" id="PTHR21485">
    <property type="entry name" value="HAD SUPERFAMILY MEMBERS CMAS AND KDSC"/>
    <property type="match status" value="1"/>
</dbReference>
<dbReference type="InterPro" id="IPR023214">
    <property type="entry name" value="HAD_sf"/>
</dbReference>
<comment type="caution">
    <text evidence="15">The sequence shown here is derived from an EMBL/GenBank/DDBJ whole genome shotgun (WGS) entry which is preliminary data.</text>
</comment>
<evidence type="ECO:0000256" key="9">
    <source>
        <dbReference type="ARBA" id="ARBA00022723"/>
    </source>
</evidence>
<dbReference type="SUPFAM" id="SSF56784">
    <property type="entry name" value="HAD-like"/>
    <property type="match status" value="1"/>
</dbReference>
<dbReference type="EMBL" id="AMRI01000017">
    <property type="protein sequence ID" value="EKE71485.1"/>
    <property type="molecule type" value="Genomic_DNA"/>
</dbReference>
<feature type="binding site" evidence="14">
    <location>
        <position position="28"/>
    </location>
    <ligand>
        <name>substrate</name>
    </ligand>
</feature>
<evidence type="ECO:0000256" key="13">
    <source>
        <dbReference type="PIRNR" id="PIRNR006118"/>
    </source>
</evidence>
<sequence>MQDSLYGPVTPAIWERFQQVKLLVCDVDGVFSDGRIYLGNNGEELKAFHTRDGFGVKALRAAGIEVAVITGRNSRIVSDRFNALGVPYIYQGQHDKRGAFAELLAKLDLAPAQVAYIGDDIPDLDLIESVGLGLAVADAHPLVAKAAHYVTGIKGGQGAVREVCDLLLQSQGHSLRPAGASL</sequence>
<dbReference type="OrthoDB" id="9805604at2"/>
<evidence type="ECO:0000313" key="16">
    <source>
        <dbReference type="Proteomes" id="UP000006755"/>
    </source>
</evidence>
<dbReference type="SFLD" id="SFLDG01138">
    <property type="entry name" value="C1.6.2:_Deoxy-d-mannose-octulo"/>
    <property type="match status" value="1"/>
</dbReference>
<dbReference type="CDD" id="cd01630">
    <property type="entry name" value="HAD_KDO-like"/>
    <property type="match status" value="1"/>
</dbReference>
<evidence type="ECO:0000256" key="8">
    <source>
        <dbReference type="ARBA" id="ARBA00020092"/>
    </source>
</evidence>
<dbReference type="GO" id="GO:0046872">
    <property type="term" value="F:metal ion binding"/>
    <property type="evidence" value="ECO:0007669"/>
    <property type="project" value="UniProtKB-UniRule"/>
</dbReference>
<keyword evidence="11 13" id="KW-0460">Magnesium</keyword>
<comment type="similarity">
    <text evidence="5 13">Belongs to the KdsC family.</text>
</comment>
<dbReference type="InterPro" id="IPR050793">
    <property type="entry name" value="CMP-NeuNAc_synthase"/>
</dbReference>
<evidence type="ECO:0000256" key="14">
    <source>
        <dbReference type="PIRSR" id="PIRSR006118-2"/>
    </source>
</evidence>
<evidence type="ECO:0000313" key="15">
    <source>
        <dbReference type="EMBL" id="EKE71485.1"/>
    </source>
</evidence>
<dbReference type="Proteomes" id="UP000006755">
    <property type="component" value="Unassembled WGS sequence"/>
</dbReference>
<dbReference type="NCBIfam" id="TIGR01670">
    <property type="entry name" value="KdsC-phosphatas"/>
    <property type="match status" value="1"/>
</dbReference>
<accession>K2K1V9</accession>
<comment type="catalytic activity">
    <reaction evidence="1 13">
        <text>3-deoxy-alpha-D-manno-2-octulosonate-8-phosphate + H2O = 3-deoxy-alpha-D-manno-oct-2-ulosonate + phosphate</text>
        <dbReference type="Rhea" id="RHEA:11500"/>
        <dbReference type="ChEBI" id="CHEBI:15377"/>
        <dbReference type="ChEBI" id="CHEBI:43474"/>
        <dbReference type="ChEBI" id="CHEBI:85985"/>
        <dbReference type="ChEBI" id="CHEBI:85986"/>
        <dbReference type="EC" id="3.1.3.45"/>
    </reaction>
</comment>
<dbReference type="STRING" id="745411.B3C1_12654"/>
<dbReference type="eggNOG" id="COG1778">
    <property type="taxonomic scope" value="Bacteria"/>
</dbReference>
<keyword evidence="10 13" id="KW-0378">Hydrolase</keyword>
<keyword evidence="9 13" id="KW-0479">Metal-binding</keyword>
<protein>
    <recommendedName>
        <fullName evidence="8 13">3-deoxy-D-manno-octulosonate 8-phosphate phosphatase KdsC</fullName>
        <ecNumber evidence="7 13">3.1.3.45</ecNumber>
    </recommendedName>
    <alternativeName>
        <fullName evidence="12 13">KDO 8-P phosphatase</fullName>
    </alternativeName>
</protein>
<evidence type="ECO:0000256" key="2">
    <source>
        <dbReference type="ARBA" id="ARBA00001946"/>
    </source>
</evidence>
<dbReference type="InterPro" id="IPR036412">
    <property type="entry name" value="HAD-like_sf"/>
</dbReference>
<comment type="subunit">
    <text evidence="6 13">Homotetramer.</text>
</comment>
<proteinExistence type="inferred from homology"/>
<dbReference type="PIRSF" id="PIRSF006118">
    <property type="entry name" value="KDO8-P_Ptase"/>
    <property type="match status" value="1"/>
</dbReference>
<comment type="pathway">
    <text evidence="3 13">Bacterial outer membrane biogenesis; lipopolysaccharide biosynthesis.</text>
</comment>
<name>K2K1V9_9GAMM</name>
<evidence type="ECO:0000256" key="5">
    <source>
        <dbReference type="ARBA" id="ARBA00005893"/>
    </source>
</evidence>
<dbReference type="GO" id="GO:0009103">
    <property type="term" value="P:lipopolysaccharide biosynthetic process"/>
    <property type="evidence" value="ECO:0007669"/>
    <property type="project" value="UniProtKB-UniRule"/>
</dbReference>
<evidence type="ECO:0000256" key="4">
    <source>
        <dbReference type="ARBA" id="ARBA00004807"/>
    </source>
</evidence>
<dbReference type="Pfam" id="PF08282">
    <property type="entry name" value="Hydrolase_3"/>
    <property type="match status" value="1"/>
</dbReference>
<evidence type="ECO:0000256" key="7">
    <source>
        <dbReference type="ARBA" id="ARBA00013066"/>
    </source>
</evidence>
<dbReference type="SFLD" id="SFLDG01136">
    <property type="entry name" value="C1.6:_Phosphoserine_Phosphatas"/>
    <property type="match status" value="1"/>
</dbReference>